<organism evidence="12 13">
    <name type="scientific">Actinomortierella ambigua</name>
    <dbReference type="NCBI Taxonomy" id="1343610"/>
    <lineage>
        <taxon>Eukaryota</taxon>
        <taxon>Fungi</taxon>
        <taxon>Fungi incertae sedis</taxon>
        <taxon>Mucoromycota</taxon>
        <taxon>Mortierellomycotina</taxon>
        <taxon>Mortierellomycetes</taxon>
        <taxon>Mortierellales</taxon>
        <taxon>Mortierellaceae</taxon>
        <taxon>Actinomortierella</taxon>
    </lineage>
</organism>
<feature type="compositionally biased region" description="Polar residues" evidence="8">
    <location>
        <begin position="1"/>
        <end position="20"/>
    </location>
</feature>
<evidence type="ECO:0000256" key="5">
    <source>
        <dbReference type="ARBA" id="ARBA00022801"/>
    </source>
</evidence>
<feature type="transmembrane region" description="Helical" evidence="9">
    <location>
        <begin position="169"/>
        <end position="189"/>
    </location>
</feature>
<keyword evidence="3" id="KW-0645">Protease</keyword>
<keyword evidence="9" id="KW-1133">Transmembrane helix</keyword>
<evidence type="ECO:0000256" key="2">
    <source>
        <dbReference type="ARBA" id="ARBA00007357"/>
    </source>
</evidence>
<reference evidence="12" key="1">
    <citation type="journal article" date="2020" name="Fungal Divers.">
        <title>Resolving the Mortierellaceae phylogeny through synthesis of multi-gene phylogenetics and phylogenomics.</title>
        <authorList>
            <person name="Vandepol N."/>
            <person name="Liber J."/>
            <person name="Desiro A."/>
            <person name="Na H."/>
            <person name="Kennedy M."/>
            <person name="Barry K."/>
            <person name="Grigoriev I.V."/>
            <person name="Miller A.N."/>
            <person name="O'Donnell K."/>
            <person name="Stajich J.E."/>
            <person name="Bonito G."/>
        </authorList>
    </citation>
    <scope>NUCLEOTIDE SEQUENCE</scope>
    <source>
        <strain evidence="12">BC1065</strain>
    </source>
</reference>
<dbReference type="Gene3D" id="3.40.390.10">
    <property type="entry name" value="Collagenase (Catalytic Domain)"/>
    <property type="match status" value="2"/>
</dbReference>
<protein>
    <recommendedName>
        <fullName evidence="14">Endothelin-converting enzyme 1</fullName>
    </recommendedName>
</protein>
<dbReference type="AlphaFoldDB" id="A0A9P6PPI8"/>
<dbReference type="InterPro" id="IPR024079">
    <property type="entry name" value="MetalloPept_cat_dom_sf"/>
</dbReference>
<evidence type="ECO:0000313" key="13">
    <source>
        <dbReference type="Proteomes" id="UP000807716"/>
    </source>
</evidence>
<dbReference type="PROSITE" id="PS51885">
    <property type="entry name" value="NEPRILYSIN"/>
    <property type="match status" value="1"/>
</dbReference>
<dbReference type="EMBL" id="JAAAJB010000898">
    <property type="protein sequence ID" value="KAG0250100.1"/>
    <property type="molecule type" value="Genomic_DNA"/>
</dbReference>
<evidence type="ECO:0000256" key="9">
    <source>
        <dbReference type="SAM" id="Phobius"/>
    </source>
</evidence>
<keyword evidence="4" id="KW-0479">Metal-binding</keyword>
<keyword evidence="13" id="KW-1185">Reference proteome</keyword>
<dbReference type="OrthoDB" id="6475849at2759"/>
<name>A0A9P6PPI8_9FUNG</name>
<dbReference type="Pfam" id="PF05649">
    <property type="entry name" value="Peptidase_M13_N"/>
    <property type="match status" value="2"/>
</dbReference>
<feature type="domain" description="Peptidase M13 C-terminal" evidence="10">
    <location>
        <begin position="766"/>
        <end position="979"/>
    </location>
</feature>
<evidence type="ECO:0000256" key="4">
    <source>
        <dbReference type="ARBA" id="ARBA00022723"/>
    </source>
</evidence>
<dbReference type="CDD" id="cd08662">
    <property type="entry name" value="M13"/>
    <property type="match status" value="1"/>
</dbReference>
<evidence type="ECO:0000259" key="10">
    <source>
        <dbReference type="Pfam" id="PF01431"/>
    </source>
</evidence>
<dbReference type="Gene3D" id="1.10.1380.10">
    <property type="entry name" value="Neutral endopeptidase , domain2"/>
    <property type="match status" value="1"/>
</dbReference>
<dbReference type="PANTHER" id="PTHR11733">
    <property type="entry name" value="ZINC METALLOPROTEASE FAMILY M13 NEPRILYSIN-RELATED"/>
    <property type="match status" value="1"/>
</dbReference>
<evidence type="ECO:0008006" key="14">
    <source>
        <dbReference type="Google" id="ProtNLM"/>
    </source>
</evidence>
<dbReference type="Proteomes" id="UP000807716">
    <property type="component" value="Unassembled WGS sequence"/>
</dbReference>
<dbReference type="Pfam" id="PF01431">
    <property type="entry name" value="Peptidase_M13"/>
    <property type="match status" value="1"/>
</dbReference>
<evidence type="ECO:0000259" key="11">
    <source>
        <dbReference type="Pfam" id="PF05649"/>
    </source>
</evidence>
<feature type="compositionally biased region" description="Low complexity" evidence="8">
    <location>
        <begin position="36"/>
        <end position="72"/>
    </location>
</feature>
<accession>A0A9P6PPI8</accession>
<sequence length="981" mass="109625">MSNPDDPTQPLLANSRTPAQSFPGRKKRLSAASIGNPPTQTNNINNTNHHNNNHTNNNPNNLSTSYSSSHLPSSERHWSEDTEDIEGPDPTAAGHQNTGAGYRRRAFGRPVPVNAPGGPNYIRPDLDAERFSGREPPRGLKKLFYSCCCYPCAGAWASFTDKYSRSERIWMGIAGVLFLLAAAFFAALVKAYEESPPTGENGLCKTKECLLLAADILRDMKPEVDPCKDFYQFACGGFIEREEIPDGKPARGQFNIASDRNTKILHKILTDDPKTRSIKDEASRRNLEKLQQLFGSCMDEKKLEGVGQKPLTDLIQKLQKTFPADGSSPEAPLSAEAAAAKVPVGTQKLEEETEGLDEDSIINMWTKAEGQRLHSDSLPMQANVYSDADSRPPVLRKRTLRGKRQASTTASIDRDALTAVLAQLNELGIDTILGLTSEINPLDPTKYGLFLYEGGLGLPSQEYYQEEKVMTRYHELVIKMLGLIMGSTDPATSTVAFKDMAKDIVDFEKLLAAIGTSQEDQNDAQKTNNPRTLQEVSALLPALDWPTLIKKVVGKQAGSVQVLIVTSLPYLEKLNALLKETKAQTLQNYFIWSAIRSMAPSLSKEFREPLQQFNALLGGTDPEQAPKRWETCIDVVSSTLGAMLGHYYIEEAFPAASKDEADDIIKSLRSVFYNDLGALEWLDKETLKNARTKVDLLVQKAGYSTASPDVKSPTNLEDYYKDLGVDRNDFFGNRVRSRLWEYRRGMNDIGQTVDRARWGMDPQDVNAYYNPLMNEIVFPAGILQPPFFEGSWPEYLNFGGIGAVAGHELTHALDNNGRLFNATGFFTNWWTNKTAEEFDKRAQCFVEEYGNFTVKDPEGREVHVNGRMTLGENLADDGGVKKAFEAWSSRFKSDSSGKTYKNHVLPYLELYSREQLFFISYARVWCNKHLPDYAVQKVRTDVHSPPQWRVNGVMENNAVFAKAFNCAPRTTMNPDHKCNMW</sequence>
<gene>
    <name evidence="12" type="ORF">DFQ27_009575</name>
</gene>
<dbReference type="GO" id="GO:0016485">
    <property type="term" value="P:protein processing"/>
    <property type="evidence" value="ECO:0007669"/>
    <property type="project" value="TreeGrafter"/>
</dbReference>
<comment type="caution">
    <text evidence="12">The sequence shown here is derived from an EMBL/GenBank/DDBJ whole genome shotgun (WGS) entry which is preliminary data.</text>
</comment>
<evidence type="ECO:0000256" key="7">
    <source>
        <dbReference type="ARBA" id="ARBA00023049"/>
    </source>
</evidence>
<dbReference type="PANTHER" id="PTHR11733:SF167">
    <property type="entry name" value="FI17812P1-RELATED"/>
    <property type="match status" value="1"/>
</dbReference>
<keyword evidence="9" id="KW-0812">Transmembrane</keyword>
<evidence type="ECO:0000256" key="6">
    <source>
        <dbReference type="ARBA" id="ARBA00022833"/>
    </source>
</evidence>
<feature type="domain" description="Peptidase M13 N-terminal" evidence="11">
    <location>
        <begin position="412"/>
        <end position="703"/>
    </location>
</feature>
<dbReference type="PRINTS" id="PR00786">
    <property type="entry name" value="NEPRILYSIN"/>
</dbReference>
<dbReference type="InterPro" id="IPR008753">
    <property type="entry name" value="Peptidase_M13_N"/>
</dbReference>
<dbReference type="InterPro" id="IPR000718">
    <property type="entry name" value="Peptidase_M13"/>
</dbReference>
<keyword evidence="7" id="KW-0482">Metalloprotease</keyword>
<feature type="region of interest" description="Disordered" evidence="8">
    <location>
        <begin position="1"/>
        <end position="99"/>
    </location>
</feature>
<evidence type="ECO:0000256" key="1">
    <source>
        <dbReference type="ARBA" id="ARBA00001947"/>
    </source>
</evidence>
<dbReference type="InterPro" id="IPR042089">
    <property type="entry name" value="Peptidase_M13_dom_2"/>
</dbReference>
<evidence type="ECO:0000313" key="12">
    <source>
        <dbReference type="EMBL" id="KAG0250100.1"/>
    </source>
</evidence>
<comment type="cofactor">
    <cofactor evidence="1">
        <name>Zn(2+)</name>
        <dbReference type="ChEBI" id="CHEBI:29105"/>
    </cofactor>
</comment>
<keyword evidence="5" id="KW-0378">Hydrolase</keyword>
<keyword evidence="6" id="KW-0862">Zinc</keyword>
<comment type="similarity">
    <text evidence="2">Belongs to the peptidase M13 family.</text>
</comment>
<dbReference type="SUPFAM" id="SSF55486">
    <property type="entry name" value="Metalloproteases ('zincins'), catalytic domain"/>
    <property type="match status" value="2"/>
</dbReference>
<proteinExistence type="inferred from homology"/>
<feature type="domain" description="Peptidase M13 N-terminal" evidence="11">
    <location>
        <begin position="226"/>
        <end position="325"/>
    </location>
</feature>
<dbReference type="InterPro" id="IPR018497">
    <property type="entry name" value="Peptidase_M13_C"/>
</dbReference>
<keyword evidence="9" id="KW-0472">Membrane</keyword>
<evidence type="ECO:0000256" key="8">
    <source>
        <dbReference type="SAM" id="MobiDB-lite"/>
    </source>
</evidence>
<dbReference type="GO" id="GO:0046872">
    <property type="term" value="F:metal ion binding"/>
    <property type="evidence" value="ECO:0007669"/>
    <property type="project" value="UniProtKB-KW"/>
</dbReference>
<evidence type="ECO:0000256" key="3">
    <source>
        <dbReference type="ARBA" id="ARBA00022670"/>
    </source>
</evidence>
<dbReference type="GO" id="GO:0005886">
    <property type="term" value="C:plasma membrane"/>
    <property type="evidence" value="ECO:0007669"/>
    <property type="project" value="TreeGrafter"/>
</dbReference>
<dbReference type="GO" id="GO:0004222">
    <property type="term" value="F:metalloendopeptidase activity"/>
    <property type="evidence" value="ECO:0007669"/>
    <property type="project" value="InterPro"/>
</dbReference>